<dbReference type="InterPro" id="IPR032451">
    <property type="entry name" value="SMARCC_C"/>
</dbReference>
<dbReference type="Proteomes" id="UP000077755">
    <property type="component" value="Chromosome 2"/>
</dbReference>
<sequence>MENSQDPNFKELYTIPSHSSWFSWDDIHQVEQNSLKEFFDASSITRTPKIYKEYRDFIICKYREDPSRRLTFSEVRKSLVGDLSLIHKVFLFLESWNLINFNAPKRDDDDDYVGGEDRWNVRVEEGAPYGVKVVANPNSLKPVLPPPVAVNGTGNGVLASPLASFKDRYAELAKVKKLVCGNCKGSCDSGCYEYIKDRSFVICLECFKSENFGENKAAGDFEFNNCSRSNGNMGSAWSEAETLLLLESVLKYGDDWEVVAQHVQTKSKLDCISKLIQLPFGELMFGAGNGKPRLWDASDSISSIKQVKLDSSEVSDASNDLKNENEQNGNVEDVTPPQKRIRTGRVPDASNSLMKQVSRLSMMVGPHITSSASEAAVAALCYENLCPREIFEVNDDGSHKLGSSENEIQRASPVKDSDMEERHATDIPDASSMNIIPAALRMRAATATALGAAAAHAKLLADQEDRVIEYQVAKIIEMQAKKLQRKMRCIEDLELIMKKEDVQMKELVESLLSKRMNVLKMIFSAGISRWGDRATVTAHAPSVP</sequence>
<dbReference type="PROSITE" id="PS50934">
    <property type="entry name" value="SWIRM"/>
    <property type="match status" value="1"/>
</dbReference>
<dbReference type="InterPro" id="IPR036388">
    <property type="entry name" value="WH-like_DNA-bd_sf"/>
</dbReference>
<dbReference type="AlphaFoldDB" id="A0A166EK56"/>
<feature type="compositionally biased region" description="Basic and acidic residues" evidence="7">
    <location>
        <begin position="413"/>
        <end position="422"/>
    </location>
</feature>
<protein>
    <submittedName>
        <fullName evidence="8">Uncharacterized protein</fullName>
    </submittedName>
</protein>
<evidence type="ECO:0000256" key="5">
    <source>
        <dbReference type="ARBA" id="ARBA00023242"/>
    </source>
</evidence>
<dbReference type="Gene3D" id="1.10.10.10">
    <property type="entry name" value="Winged helix-like DNA-binding domain superfamily/Winged helix DNA-binding domain"/>
    <property type="match status" value="1"/>
</dbReference>
<reference evidence="8" key="1">
    <citation type="journal article" date="2016" name="Nat. Genet.">
        <title>A high-quality carrot genome assembly provides new insights into carotenoid accumulation and asterid genome evolution.</title>
        <authorList>
            <person name="Iorizzo M."/>
            <person name="Ellison S."/>
            <person name="Senalik D."/>
            <person name="Zeng P."/>
            <person name="Satapoomin P."/>
            <person name="Huang J."/>
            <person name="Bowman M."/>
            <person name="Iovene M."/>
            <person name="Sanseverino W."/>
            <person name="Cavagnaro P."/>
            <person name="Yildiz M."/>
            <person name="Macko-Podgorni A."/>
            <person name="Moranska E."/>
            <person name="Grzebelus E."/>
            <person name="Grzebelus D."/>
            <person name="Ashrafi H."/>
            <person name="Zheng Z."/>
            <person name="Cheng S."/>
            <person name="Spooner D."/>
            <person name="Van Deynze A."/>
            <person name="Simon P."/>
        </authorList>
    </citation>
    <scope>NUCLEOTIDE SEQUENCE</scope>
    <source>
        <tissue evidence="8">Leaf</tissue>
    </source>
</reference>
<evidence type="ECO:0000256" key="1">
    <source>
        <dbReference type="ARBA" id="ARBA00022473"/>
    </source>
</evidence>
<evidence type="ECO:0000313" key="8">
    <source>
        <dbReference type="EMBL" id="WOG89235.1"/>
    </source>
</evidence>
<reference evidence="8" key="2">
    <citation type="submission" date="2022-03" db="EMBL/GenBank/DDBJ databases">
        <title>Draft title - Genomic analysis of global carrot germplasm unveils the trajectory of domestication and the origin of high carotenoid orange carrot.</title>
        <authorList>
            <person name="Iorizzo M."/>
            <person name="Ellison S."/>
            <person name="Senalik D."/>
            <person name="Macko-Podgorni A."/>
            <person name="Grzebelus D."/>
            <person name="Bostan H."/>
            <person name="Rolling W."/>
            <person name="Curaba J."/>
            <person name="Simon P."/>
        </authorList>
    </citation>
    <scope>NUCLEOTIDE SEQUENCE</scope>
    <source>
        <tissue evidence="8">Leaf</tissue>
    </source>
</reference>
<dbReference type="FunFam" id="1.10.10.10:FF:000020">
    <property type="entry name" value="SWI/SNF complex subunit SMARCC2 isoform c"/>
    <property type="match status" value="1"/>
</dbReference>
<dbReference type="PANTHER" id="PTHR12802">
    <property type="entry name" value="SWI/SNF COMPLEX-RELATED"/>
    <property type="match status" value="1"/>
</dbReference>
<dbReference type="InterPro" id="IPR007526">
    <property type="entry name" value="SWIRM"/>
</dbReference>
<evidence type="ECO:0000256" key="2">
    <source>
        <dbReference type="ARBA" id="ARBA00023015"/>
    </source>
</evidence>
<keyword evidence="9" id="KW-1185">Reference proteome</keyword>
<dbReference type="SMART" id="SM00717">
    <property type="entry name" value="SANT"/>
    <property type="match status" value="1"/>
</dbReference>
<evidence type="ECO:0000256" key="4">
    <source>
        <dbReference type="ARBA" id="ARBA00023163"/>
    </source>
</evidence>
<organism evidence="8 9">
    <name type="scientific">Daucus carota subsp. sativus</name>
    <name type="common">Carrot</name>
    <dbReference type="NCBI Taxonomy" id="79200"/>
    <lineage>
        <taxon>Eukaryota</taxon>
        <taxon>Viridiplantae</taxon>
        <taxon>Streptophyta</taxon>
        <taxon>Embryophyta</taxon>
        <taxon>Tracheophyta</taxon>
        <taxon>Spermatophyta</taxon>
        <taxon>Magnoliopsida</taxon>
        <taxon>eudicotyledons</taxon>
        <taxon>Gunneridae</taxon>
        <taxon>Pentapetalae</taxon>
        <taxon>asterids</taxon>
        <taxon>campanulids</taxon>
        <taxon>Apiales</taxon>
        <taxon>Apiaceae</taxon>
        <taxon>Apioideae</taxon>
        <taxon>Scandiceae</taxon>
        <taxon>Daucinae</taxon>
        <taxon>Daucus</taxon>
        <taxon>Daucus sect. Daucus</taxon>
    </lineage>
</organism>
<name>A0A166EK56_DAUCS</name>
<keyword evidence="3" id="KW-0238">DNA-binding</keyword>
<dbReference type="CDD" id="cd00167">
    <property type="entry name" value="SANT"/>
    <property type="match status" value="1"/>
</dbReference>
<dbReference type="OrthoDB" id="118550at2759"/>
<keyword evidence="5" id="KW-0539">Nucleus</keyword>
<gene>
    <name evidence="8" type="ORF">DCAR_0208472</name>
</gene>
<keyword evidence="6" id="KW-0175">Coiled coil</keyword>
<evidence type="ECO:0000313" key="9">
    <source>
        <dbReference type="Proteomes" id="UP000077755"/>
    </source>
</evidence>
<dbReference type="EMBL" id="CP093344">
    <property type="protein sequence ID" value="WOG89235.1"/>
    <property type="molecule type" value="Genomic_DNA"/>
</dbReference>
<dbReference type="Pfam" id="PF16495">
    <property type="entry name" value="SWIRM-assoc_1"/>
    <property type="match status" value="1"/>
</dbReference>
<keyword evidence="2" id="KW-0805">Transcription regulation</keyword>
<dbReference type="GO" id="GO:0003677">
    <property type="term" value="F:DNA binding"/>
    <property type="evidence" value="ECO:0007669"/>
    <property type="project" value="UniProtKB-KW"/>
</dbReference>
<proteinExistence type="predicted"/>
<dbReference type="PROSITE" id="PS51293">
    <property type="entry name" value="SANT"/>
    <property type="match status" value="1"/>
</dbReference>
<feature type="region of interest" description="Disordered" evidence="7">
    <location>
        <begin position="397"/>
        <end position="422"/>
    </location>
</feature>
<dbReference type="Pfam" id="PF04433">
    <property type="entry name" value="SWIRM"/>
    <property type="match status" value="1"/>
</dbReference>
<dbReference type="OMA" id="DTFETTC"/>
<dbReference type="SUPFAM" id="SSF46689">
    <property type="entry name" value="Homeodomain-like"/>
    <property type="match status" value="2"/>
</dbReference>
<dbReference type="InterPro" id="IPR017884">
    <property type="entry name" value="SANT_dom"/>
</dbReference>
<evidence type="ECO:0000256" key="7">
    <source>
        <dbReference type="SAM" id="MobiDB-lite"/>
    </source>
</evidence>
<dbReference type="Pfam" id="PF00249">
    <property type="entry name" value="Myb_DNA-binding"/>
    <property type="match status" value="1"/>
</dbReference>
<accession>A0A166EK56</accession>
<feature type="coiled-coil region" evidence="6">
    <location>
        <begin position="473"/>
        <end position="510"/>
    </location>
</feature>
<dbReference type="InterPro" id="IPR009057">
    <property type="entry name" value="Homeodomain-like_sf"/>
</dbReference>
<keyword evidence="1" id="KW-0217">Developmental protein</keyword>
<keyword evidence="4" id="KW-0804">Transcription</keyword>
<dbReference type="PANTHER" id="PTHR12802:SF140">
    <property type="entry name" value="SWI_SNF COMPLEX SUBUNIT SWI3A"/>
    <property type="match status" value="1"/>
</dbReference>
<dbReference type="KEGG" id="dcr:108205952"/>
<evidence type="ECO:0000256" key="6">
    <source>
        <dbReference type="SAM" id="Coils"/>
    </source>
</evidence>
<feature type="region of interest" description="Disordered" evidence="7">
    <location>
        <begin position="312"/>
        <end position="345"/>
    </location>
</feature>
<dbReference type="Gramene" id="KZN06671">
    <property type="protein sequence ID" value="KZN06671"/>
    <property type="gene ID" value="DCAR_007508"/>
</dbReference>
<dbReference type="Gene3D" id="1.10.10.60">
    <property type="entry name" value="Homeodomain-like"/>
    <property type="match status" value="1"/>
</dbReference>
<dbReference type="InterPro" id="IPR001005">
    <property type="entry name" value="SANT/Myb"/>
</dbReference>
<evidence type="ECO:0000256" key="3">
    <source>
        <dbReference type="ARBA" id="ARBA00023125"/>
    </source>
</evidence>
<dbReference type="GO" id="GO:0005634">
    <property type="term" value="C:nucleus"/>
    <property type="evidence" value="ECO:0007669"/>
    <property type="project" value="UniProtKB-ARBA"/>
</dbReference>
<dbReference type="PROSITE" id="PS50090">
    <property type="entry name" value="MYB_LIKE"/>
    <property type="match status" value="1"/>
</dbReference>